<dbReference type="EMBL" id="AP018738">
    <property type="protein sequence ID" value="BBE49631.1"/>
    <property type="molecule type" value="Genomic_DNA"/>
</dbReference>
<keyword evidence="1" id="KW-0812">Transmembrane</keyword>
<evidence type="ECO:0000313" key="3">
    <source>
        <dbReference type="Proteomes" id="UP000033070"/>
    </source>
</evidence>
<reference evidence="2 3" key="1">
    <citation type="submission" date="2018-06" db="EMBL/GenBank/DDBJ databases">
        <title>OYT1 Genome Sequencing.</title>
        <authorList>
            <person name="Kato S."/>
            <person name="Itoh T."/>
            <person name="Ohkuma M."/>
        </authorList>
    </citation>
    <scope>NUCLEOTIDE SEQUENCE [LARGE SCALE GENOMIC DNA]</scope>
    <source>
        <strain evidence="2 3">OYT1</strain>
    </source>
</reference>
<dbReference type="Pfam" id="PF11906">
    <property type="entry name" value="DUF3426"/>
    <property type="match status" value="1"/>
</dbReference>
<proteinExistence type="predicted"/>
<accession>A0A2Z6G842</accession>
<dbReference type="InterPro" id="IPR021834">
    <property type="entry name" value="DUF3426"/>
</dbReference>
<keyword evidence="1" id="KW-1133">Transmembrane helix</keyword>
<sequence>MDGSNQPSAIQPNKAIPENIAITAISPTIAPNIASSAQLAPPEAALEIQTQPPPAPSDIPALANSNSPWWIAGVLGLSLMLLLQLGYSFRVVLIARAPMLEPIFATYCKLAGCTIELPQQAELLLLETSGLEAIEGKGNQIELSALIRNRANFSQTYPSLQLALTNQQDTVIARRSFAPEDYLPTEMEEKKGIGAGQILEVHTPLDINGLAPVGYKLLLFYPHSSAKI</sequence>
<evidence type="ECO:0008006" key="4">
    <source>
        <dbReference type="Google" id="ProtNLM"/>
    </source>
</evidence>
<dbReference type="STRING" id="1188319.OYT1_02114"/>
<evidence type="ECO:0000256" key="1">
    <source>
        <dbReference type="SAM" id="Phobius"/>
    </source>
</evidence>
<name>A0A2Z6G842_9PROT</name>
<organism evidence="2 3">
    <name type="scientific">Ferriphaselus amnicola</name>
    <dbReference type="NCBI Taxonomy" id="1188319"/>
    <lineage>
        <taxon>Bacteria</taxon>
        <taxon>Pseudomonadati</taxon>
        <taxon>Pseudomonadota</taxon>
        <taxon>Betaproteobacteria</taxon>
        <taxon>Nitrosomonadales</taxon>
        <taxon>Gallionellaceae</taxon>
        <taxon>Ferriphaselus</taxon>
    </lineage>
</organism>
<dbReference type="KEGG" id="fam:OYT1_ch0055"/>
<evidence type="ECO:0000313" key="2">
    <source>
        <dbReference type="EMBL" id="BBE49631.1"/>
    </source>
</evidence>
<feature type="transmembrane region" description="Helical" evidence="1">
    <location>
        <begin position="69"/>
        <end position="89"/>
    </location>
</feature>
<gene>
    <name evidence="2" type="ORF">OYT1_ch0055</name>
</gene>
<dbReference type="AlphaFoldDB" id="A0A2Z6G842"/>
<keyword evidence="1" id="KW-0472">Membrane</keyword>
<protein>
    <recommendedName>
        <fullName evidence="4">DUF3426 domain-containing protein</fullName>
    </recommendedName>
</protein>
<dbReference type="Proteomes" id="UP000033070">
    <property type="component" value="Chromosome"/>
</dbReference>
<keyword evidence="3" id="KW-1185">Reference proteome</keyword>